<name>A0A6N7L018_9ACTN</name>
<dbReference type="OrthoDB" id="4235938at2"/>
<reference evidence="2 3" key="1">
    <citation type="submission" date="2019-09" db="EMBL/GenBank/DDBJ databases">
        <title>Genome Sequences of Streptomyces kaniharaensis ATCC 21070.</title>
        <authorList>
            <person name="Zhu W."/>
            <person name="De Crecy-Lagard V."/>
            <person name="Richards N.G."/>
        </authorList>
    </citation>
    <scope>NUCLEOTIDE SEQUENCE [LARGE SCALE GENOMIC DNA]</scope>
    <source>
        <strain evidence="2 3">SF-557</strain>
    </source>
</reference>
<dbReference type="Proteomes" id="UP000450000">
    <property type="component" value="Unassembled WGS sequence"/>
</dbReference>
<evidence type="ECO:0000256" key="1">
    <source>
        <dbReference type="SAM" id="MobiDB-lite"/>
    </source>
</evidence>
<accession>A0A6N7L018</accession>
<proteinExistence type="predicted"/>
<dbReference type="AlphaFoldDB" id="A0A6N7L018"/>
<dbReference type="EMBL" id="WBOF01000003">
    <property type="protein sequence ID" value="MQS17070.1"/>
    <property type="molecule type" value="Genomic_DNA"/>
</dbReference>
<evidence type="ECO:0000313" key="2">
    <source>
        <dbReference type="EMBL" id="MQS17070.1"/>
    </source>
</evidence>
<dbReference type="RefSeq" id="WP_153468999.1">
    <property type="nucleotide sequence ID" value="NZ_WBOF01000003.1"/>
</dbReference>
<organism evidence="2 3">
    <name type="scientific">Streptomyces kaniharaensis</name>
    <dbReference type="NCBI Taxonomy" id="212423"/>
    <lineage>
        <taxon>Bacteria</taxon>
        <taxon>Bacillati</taxon>
        <taxon>Actinomycetota</taxon>
        <taxon>Actinomycetes</taxon>
        <taxon>Kitasatosporales</taxon>
        <taxon>Streptomycetaceae</taxon>
        <taxon>Streptomyces</taxon>
    </lineage>
</organism>
<protein>
    <submittedName>
        <fullName evidence="2">Uncharacterized protein</fullName>
    </submittedName>
</protein>
<feature type="compositionally biased region" description="Basic and acidic residues" evidence="1">
    <location>
        <begin position="27"/>
        <end position="40"/>
    </location>
</feature>
<comment type="caution">
    <text evidence="2">The sequence shown here is derived from an EMBL/GenBank/DDBJ whole genome shotgun (WGS) entry which is preliminary data.</text>
</comment>
<gene>
    <name evidence="2" type="ORF">F7Q99_33995</name>
</gene>
<sequence>MDPTITPADLTAAADPDTFGSYLTSIKPEHDHMGGPDHHAGRSSSIRTAEFEGHQIKIVTTYEVTVDGRPLKAGLDVDDDGILACHGLPAYQFSSALDTVRELIRKFPKYFPKDE</sequence>
<feature type="region of interest" description="Disordered" evidence="1">
    <location>
        <begin position="1"/>
        <end position="44"/>
    </location>
</feature>
<feature type="compositionally biased region" description="Low complexity" evidence="1">
    <location>
        <begin position="1"/>
        <end position="18"/>
    </location>
</feature>
<keyword evidence="3" id="KW-1185">Reference proteome</keyword>
<evidence type="ECO:0000313" key="3">
    <source>
        <dbReference type="Proteomes" id="UP000450000"/>
    </source>
</evidence>